<dbReference type="EMBL" id="CAJNNW010031650">
    <property type="protein sequence ID" value="CAE8708365.1"/>
    <property type="molecule type" value="Genomic_DNA"/>
</dbReference>
<reference evidence="1" key="1">
    <citation type="submission" date="2021-02" db="EMBL/GenBank/DDBJ databases">
        <authorList>
            <person name="Dougan E. K."/>
            <person name="Rhodes N."/>
            <person name="Thang M."/>
            <person name="Chan C."/>
        </authorList>
    </citation>
    <scope>NUCLEOTIDE SEQUENCE</scope>
</reference>
<proteinExistence type="predicted"/>
<name>A0A813KP96_POLGL</name>
<organism evidence="1 2">
    <name type="scientific">Polarella glacialis</name>
    <name type="common">Dinoflagellate</name>
    <dbReference type="NCBI Taxonomy" id="89957"/>
    <lineage>
        <taxon>Eukaryota</taxon>
        <taxon>Sar</taxon>
        <taxon>Alveolata</taxon>
        <taxon>Dinophyceae</taxon>
        <taxon>Suessiales</taxon>
        <taxon>Suessiaceae</taxon>
        <taxon>Polarella</taxon>
    </lineage>
</organism>
<sequence>MSLIGLIRDPTGSQCYGAVQISHLLNVTGAVAQPATHLDIELPSDLVLDPAEIGVAANKGEVVAAHYELQLLSMVHEVARRRLALLEAEIEQAPRVGLLPPLRGVPGAIYASVKPAADPWLVAFCKELDICQLG</sequence>
<protein>
    <submittedName>
        <fullName evidence="1">Uncharacterized protein</fullName>
    </submittedName>
</protein>
<evidence type="ECO:0000313" key="1">
    <source>
        <dbReference type="EMBL" id="CAE8708365.1"/>
    </source>
</evidence>
<accession>A0A813KP96</accession>
<comment type="caution">
    <text evidence="1">The sequence shown here is derived from an EMBL/GenBank/DDBJ whole genome shotgun (WGS) entry which is preliminary data.</text>
</comment>
<evidence type="ECO:0000313" key="2">
    <source>
        <dbReference type="Proteomes" id="UP000626109"/>
    </source>
</evidence>
<dbReference type="AlphaFoldDB" id="A0A813KP96"/>
<dbReference type="Proteomes" id="UP000626109">
    <property type="component" value="Unassembled WGS sequence"/>
</dbReference>
<gene>
    <name evidence="1" type="ORF">PGLA2088_LOCUS34903</name>
</gene>